<reference evidence="2" key="1">
    <citation type="submission" date="2010-02" db="EMBL/GenBank/DDBJ databases">
        <title>Complete sequence of Ferroglobus placidus DSM 10642.</title>
        <authorList>
            <consortium name="US DOE Joint Genome Institute"/>
            <person name="Lucas S."/>
            <person name="Copeland A."/>
            <person name="Lapidus A."/>
            <person name="Cheng J.-F."/>
            <person name="Bruce D."/>
            <person name="Goodwin L."/>
            <person name="Pitluck S."/>
            <person name="Saunders E."/>
            <person name="Brettin T."/>
            <person name="Detter J.C."/>
            <person name="Han C."/>
            <person name="Tapia R."/>
            <person name="Larimer F."/>
            <person name="Land M."/>
            <person name="Hauser L."/>
            <person name="Kyrpides N."/>
            <person name="Ivanova N."/>
            <person name="Holmes D."/>
            <person name="Lovley D."/>
            <person name="Kyrpides N."/>
            <person name="Anderson I.J."/>
            <person name="Woyke T."/>
        </authorList>
    </citation>
    <scope>NUCLEOTIDE SEQUENCE [LARGE SCALE GENOMIC DNA]</scope>
    <source>
        <strain evidence="2">DSM 10642 / AEDII12DO</strain>
    </source>
</reference>
<dbReference type="OrthoDB" id="28313at2157"/>
<organism evidence="1 2">
    <name type="scientific">Ferroglobus placidus (strain DSM 10642 / AEDII12DO)</name>
    <dbReference type="NCBI Taxonomy" id="589924"/>
    <lineage>
        <taxon>Archaea</taxon>
        <taxon>Methanobacteriati</taxon>
        <taxon>Methanobacteriota</taxon>
        <taxon>Archaeoglobi</taxon>
        <taxon>Archaeoglobales</taxon>
        <taxon>Archaeoglobaceae</taxon>
        <taxon>Ferroglobus</taxon>
    </lineage>
</organism>
<dbReference type="GeneID" id="8778602"/>
<dbReference type="eggNOG" id="arCOG00497">
    <property type="taxonomic scope" value="Archaea"/>
</dbReference>
<dbReference type="EMBL" id="CP001899">
    <property type="protein sequence ID" value="ADC65251.1"/>
    <property type="molecule type" value="Genomic_DNA"/>
</dbReference>
<sequence>MVSLRWFGHACFAIKGSKVVVTDPFHQKDVGYPTPNVEADVVTVSHDHFDHNKVEVIKGNPKVIDKAGEFEVNGVRIKGVETYHDKAKGSQRGKNIVFKIELDGIKFCHLGDLGHVIEEREAKEIGEVDVLMIPVGGYFTIEPEEADEVISILSPKVVVPMHYKTEVINFPIKPVDVFLKGKENVKKFDVSEVEVKIPEKQEIWVLKWG</sequence>
<dbReference type="Proteomes" id="UP000002613">
    <property type="component" value="Chromosome"/>
</dbReference>
<accession>D3RXN8</accession>
<dbReference type="Pfam" id="PF13483">
    <property type="entry name" value="Lactamase_B_3"/>
    <property type="match status" value="1"/>
</dbReference>
<dbReference type="STRING" id="589924.Ferp_1092"/>
<dbReference type="InterPro" id="IPR036866">
    <property type="entry name" value="RibonucZ/Hydroxyglut_hydro"/>
</dbReference>
<gene>
    <name evidence="1" type="ordered locus">Ferp_1092</name>
</gene>
<dbReference type="KEGG" id="fpl:Ferp_1092"/>
<dbReference type="SUPFAM" id="SSF56281">
    <property type="entry name" value="Metallo-hydrolase/oxidoreductase"/>
    <property type="match status" value="1"/>
</dbReference>
<dbReference type="PANTHER" id="PTHR42967:SF1">
    <property type="entry name" value="MBL FOLD METALLO-HYDROLASE"/>
    <property type="match status" value="1"/>
</dbReference>
<dbReference type="Gene3D" id="3.60.15.10">
    <property type="entry name" value="Ribonuclease Z/Hydroxyacylglutathione hydrolase-like"/>
    <property type="match status" value="1"/>
</dbReference>
<dbReference type="PANTHER" id="PTHR42967">
    <property type="entry name" value="METAL DEPENDENT HYDROLASE"/>
    <property type="match status" value="1"/>
</dbReference>
<evidence type="ECO:0000313" key="1">
    <source>
        <dbReference type="EMBL" id="ADC65251.1"/>
    </source>
</evidence>
<dbReference type="RefSeq" id="WP_012965594.1">
    <property type="nucleotide sequence ID" value="NC_013849.1"/>
</dbReference>
<proteinExistence type="predicted"/>
<keyword evidence="2" id="KW-1185">Reference proteome</keyword>
<dbReference type="HOGENOM" id="CLU_070010_3_0_2"/>
<name>D3RXN8_FERPA</name>
<dbReference type="PaxDb" id="589924-Ferp_1092"/>
<keyword evidence="1" id="KW-0378">Hydrolase</keyword>
<dbReference type="GO" id="GO:0016787">
    <property type="term" value="F:hydrolase activity"/>
    <property type="evidence" value="ECO:0007669"/>
    <property type="project" value="UniProtKB-KW"/>
</dbReference>
<protein>
    <submittedName>
        <fullName evidence="1">Zn-dependent hydrolase of the beta-lactamase fold-like protein</fullName>
    </submittedName>
</protein>
<dbReference type="AlphaFoldDB" id="D3RXN8"/>
<reference evidence="1 2" key="2">
    <citation type="journal article" date="2011" name="Stand. Genomic Sci.">
        <title>Complete genome sequence of Ferroglobus placidus AEDII12DO.</title>
        <authorList>
            <person name="Anderson I."/>
            <person name="Risso C."/>
            <person name="Holmes D."/>
            <person name="Lucas S."/>
            <person name="Copeland A."/>
            <person name="Lapidus A."/>
            <person name="Cheng J.F."/>
            <person name="Bruce D."/>
            <person name="Goodwin L."/>
            <person name="Pitluck S."/>
            <person name="Saunders E."/>
            <person name="Brettin T."/>
            <person name="Detter J.C."/>
            <person name="Han C."/>
            <person name="Tapia R."/>
            <person name="Larimer F."/>
            <person name="Land M."/>
            <person name="Hauser L."/>
            <person name="Woyke T."/>
            <person name="Lovley D."/>
            <person name="Kyrpides N."/>
            <person name="Ivanova N."/>
        </authorList>
    </citation>
    <scope>NUCLEOTIDE SEQUENCE [LARGE SCALE GENOMIC DNA]</scope>
    <source>
        <strain evidence="2">DSM 10642 / AEDII12DO</strain>
    </source>
</reference>
<evidence type="ECO:0000313" key="2">
    <source>
        <dbReference type="Proteomes" id="UP000002613"/>
    </source>
</evidence>